<sequence length="446" mass="50905">MSHILKVCESFAGQYNVIFNGAKSHTIVYQSRRDVKRSVAKPFKLNGNSIHIVQQATHLGTLVGVRTEAILDNNVSYSGYWHSIPSAMAGVLMHAVKCFHFKQMQYLLKSGLSINIKDNTGKNAMPYALEIEDAQLRLQMVRFLILRDIHLSDRDRLHRRNALMWACFLRRLPEARLIMRKGRNEIDLSDKDSDGKTVLHYAVGHRDVDLTREISRSLLHRGYSVDVPDQDGFTPYLLARKLGHEDCADVLVSDGMASTCQFDQKAYKMARIWEEIGQQERSRKERASKEQKVANFKTLGRLSQLKRAGFKVDDVRFVPSRKDMDFLGLERETSKAPKSYYTALSMTSLPAIGNRKLPESNERSTKMRSESDLTLFPEITLCENKEVNHQKRRARSDHAQFKRSLSSLFELFGAQSSTVYPARDAGTPKPRRRILNISSCLFCCGN</sequence>
<dbReference type="EMBL" id="AMQN01032581">
    <property type="status" value="NOT_ANNOTATED_CDS"/>
    <property type="molecule type" value="Genomic_DNA"/>
</dbReference>
<protein>
    <submittedName>
        <fullName evidence="4 5">Uncharacterized protein</fullName>
    </submittedName>
</protein>
<organism evidence="4">
    <name type="scientific">Capitella teleta</name>
    <name type="common">Polychaete worm</name>
    <dbReference type="NCBI Taxonomy" id="283909"/>
    <lineage>
        <taxon>Eukaryota</taxon>
        <taxon>Metazoa</taxon>
        <taxon>Spiralia</taxon>
        <taxon>Lophotrochozoa</taxon>
        <taxon>Annelida</taxon>
        <taxon>Polychaeta</taxon>
        <taxon>Sedentaria</taxon>
        <taxon>Scolecida</taxon>
        <taxon>Capitellidae</taxon>
        <taxon>Capitella</taxon>
    </lineage>
</organism>
<reference evidence="6" key="1">
    <citation type="submission" date="2012-12" db="EMBL/GenBank/DDBJ databases">
        <authorList>
            <person name="Hellsten U."/>
            <person name="Grimwood J."/>
            <person name="Chapman J.A."/>
            <person name="Shapiro H."/>
            <person name="Aerts A."/>
            <person name="Otillar R.P."/>
            <person name="Terry A.Y."/>
            <person name="Boore J.L."/>
            <person name="Simakov O."/>
            <person name="Marletaz F."/>
            <person name="Cho S.-J."/>
            <person name="Edsinger-Gonzales E."/>
            <person name="Havlak P."/>
            <person name="Kuo D.-H."/>
            <person name="Larsson T."/>
            <person name="Lv J."/>
            <person name="Arendt D."/>
            <person name="Savage R."/>
            <person name="Osoegawa K."/>
            <person name="de Jong P."/>
            <person name="Lindberg D.R."/>
            <person name="Seaver E.C."/>
            <person name="Weisblat D.A."/>
            <person name="Putnam N.H."/>
            <person name="Grigoriev I.V."/>
            <person name="Rokhsar D.S."/>
        </authorList>
    </citation>
    <scope>NUCLEOTIDE SEQUENCE</scope>
    <source>
        <strain evidence="6">I ESC-2004</strain>
    </source>
</reference>
<feature type="repeat" description="ANK" evidence="3">
    <location>
        <begin position="194"/>
        <end position="230"/>
    </location>
</feature>
<dbReference type="STRING" id="283909.R7T7D1"/>
<name>R7T7D1_CAPTE</name>
<dbReference type="HOGENOM" id="CLU_693159_0_0_1"/>
<reference evidence="5" key="3">
    <citation type="submission" date="2015-06" db="UniProtKB">
        <authorList>
            <consortium name="EnsemblMetazoa"/>
        </authorList>
    </citation>
    <scope>IDENTIFICATION</scope>
</reference>
<dbReference type="InterPro" id="IPR036770">
    <property type="entry name" value="Ankyrin_rpt-contain_sf"/>
</dbReference>
<dbReference type="InterPro" id="IPR002110">
    <property type="entry name" value="Ankyrin_rpt"/>
</dbReference>
<dbReference type="AlphaFoldDB" id="R7T7D1"/>
<keyword evidence="1" id="KW-0677">Repeat</keyword>
<evidence type="ECO:0000256" key="1">
    <source>
        <dbReference type="ARBA" id="ARBA00022737"/>
    </source>
</evidence>
<dbReference type="PROSITE" id="PS50088">
    <property type="entry name" value="ANK_REPEAT"/>
    <property type="match status" value="1"/>
</dbReference>
<dbReference type="Gene3D" id="1.25.40.20">
    <property type="entry name" value="Ankyrin repeat-containing domain"/>
    <property type="match status" value="1"/>
</dbReference>
<dbReference type="SMART" id="SM00248">
    <property type="entry name" value="ANK"/>
    <property type="match status" value="4"/>
</dbReference>
<keyword evidence="6" id="KW-1185">Reference proteome</keyword>
<dbReference type="Proteomes" id="UP000014760">
    <property type="component" value="Unassembled WGS sequence"/>
</dbReference>
<reference evidence="4 6" key="2">
    <citation type="journal article" date="2013" name="Nature">
        <title>Insights into bilaterian evolution from three spiralian genomes.</title>
        <authorList>
            <person name="Simakov O."/>
            <person name="Marletaz F."/>
            <person name="Cho S.J."/>
            <person name="Edsinger-Gonzales E."/>
            <person name="Havlak P."/>
            <person name="Hellsten U."/>
            <person name="Kuo D.H."/>
            <person name="Larsson T."/>
            <person name="Lv J."/>
            <person name="Arendt D."/>
            <person name="Savage R."/>
            <person name="Osoegawa K."/>
            <person name="de Jong P."/>
            <person name="Grimwood J."/>
            <person name="Chapman J.A."/>
            <person name="Shapiro H."/>
            <person name="Aerts A."/>
            <person name="Otillar R.P."/>
            <person name="Terry A.Y."/>
            <person name="Boore J.L."/>
            <person name="Grigoriev I.V."/>
            <person name="Lindberg D.R."/>
            <person name="Seaver E.C."/>
            <person name="Weisblat D.A."/>
            <person name="Putnam N.H."/>
            <person name="Rokhsar D.S."/>
        </authorList>
    </citation>
    <scope>NUCLEOTIDE SEQUENCE</scope>
    <source>
        <strain evidence="4 6">I ESC-2004</strain>
    </source>
</reference>
<dbReference type="OrthoDB" id="5406014at2759"/>
<keyword evidence="2 3" id="KW-0040">ANK repeat</keyword>
<dbReference type="EMBL" id="KB311302">
    <property type="protein sequence ID" value="ELT89554.1"/>
    <property type="molecule type" value="Genomic_DNA"/>
</dbReference>
<evidence type="ECO:0000256" key="2">
    <source>
        <dbReference type="ARBA" id="ARBA00023043"/>
    </source>
</evidence>
<accession>R7T7D1</accession>
<gene>
    <name evidence="4" type="ORF">CAPTEDRAFT_198548</name>
</gene>
<evidence type="ECO:0000256" key="3">
    <source>
        <dbReference type="PROSITE-ProRule" id="PRU00023"/>
    </source>
</evidence>
<evidence type="ECO:0000313" key="5">
    <source>
        <dbReference type="EnsemblMetazoa" id="CapteP198548"/>
    </source>
</evidence>
<evidence type="ECO:0000313" key="4">
    <source>
        <dbReference type="EMBL" id="ELT89554.1"/>
    </source>
</evidence>
<dbReference type="EnsemblMetazoa" id="CapteT198548">
    <property type="protein sequence ID" value="CapteP198548"/>
    <property type="gene ID" value="CapteG198548"/>
</dbReference>
<dbReference type="Pfam" id="PF12796">
    <property type="entry name" value="Ank_2"/>
    <property type="match status" value="1"/>
</dbReference>
<dbReference type="SUPFAM" id="SSF48403">
    <property type="entry name" value="Ankyrin repeat"/>
    <property type="match status" value="1"/>
</dbReference>
<dbReference type="OMA" id="RMMARQN"/>
<evidence type="ECO:0000313" key="6">
    <source>
        <dbReference type="Proteomes" id="UP000014760"/>
    </source>
</evidence>
<dbReference type="PANTHER" id="PTHR24123">
    <property type="entry name" value="ANKYRIN REPEAT-CONTAINING"/>
    <property type="match status" value="1"/>
</dbReference>
<dbReference type="InterPro" id="IPR051165">
    <property type="entry name" value="Multifunctional_ANK_Repeat"/>
</dbReference>
<proteinExistence type="predicted"/>
<dbReference type="PANTHER" id="PTHR24123:SF33">
    <property type="entry name" value="PROTEIN HOS4"/>
    <property type="match status" value="1"/>
</dbReference>
<dbReference type="PROSITE" id="PS50297">
    <property type="entry name" value="ANK_REP_REGION"/>
    <property type="match status" value="1"/>
</dbReference>